<protein>
    <recommendedName>
        <fullName evidence="13">GATA-type domain-containing protein</fullName>
    </recommendedName>
</protein>
<evidence type="ECO:0000256" key="9">
    <source>
        <dbReference type="ARBA" id="ARBA00023163"/>
    </source>
</evidence>
<feature type="compositionally biased region" description="Polar residues" evidence="12">
    <location>
        <begin position="112"/>
        <end position="145"/>
    </location>
</feature>
<evidence type="ECO:0000256" key="3">
    <source>
        <dbReference type="ARBA" id="ARBA00022737"/>
    </source>
</evidence>
<evidence type="ECO:0000256" key="12">
    <source>
        <dbReference type="SAM" id="MobiDB-lite"/>
    </source>
</evidence>
<proteinExistence type="predicted"/>
<dbReference type="Gene3D" id="3.30.50.10">
    <property type="entry name" value="Erythroid Transcription Factor GATA-1, subunit A"/>
    <property type="match status" value="2"/>
</dbReference>
<dbReference type="CDD" id="cd00202">
    <property type="entry name" value="ZnF_GATA"/>
    <property type="match status" value="2"/>
</dbReference>
<comment type="subcellular location">
    <subcellularLocation>
        <location evidence="1">Nucleus</location>
    </subcellularLocation>
</comment>
<comment type="caution">
    <text evidence="14">The sequence shown here is derived from an EMBL/GenBank/DDBJ whole genome shotgun (WGS) entry which is preliminary data.</text>
</comment>
<name>A0ABD3XYT6_SINWO</name>
<keyword evidence="10" id="KW-0539">Nucleus</keyword>
<keyword evidence="9" id="KW-0804">Transcription</keyword>
<keyword evidence="8" id="KW-0010">Activator</keyword>
<evidence type="ECO:0000256" key="8">
    <source>
        <dbReference type="ARBA" id="ARBA00023159"/>
    </source>
</evidence>
<evidence type="ECO:0000256" key="6">
    <source>
        <dbReference type="ARBA" id="ARBA00023015"/>
    </source>
</evidence>
<evidence type="ECO:0000256" key="1">
    <source>
        <dbReference type="ARBA" id="ARBA00004123"/>
    </source>
</evidence>
<dbReference type="Proteomes" id="UP001634394">
    <property type="component" value="Unassembled WGS sequence"/>
</dbReference>
<evidence type="ECO:0000256" key="5">
    <source>
        <dbReference type="ARBA" id="ARBA00022833"/>
    </source>
</evidence>
<dbReference type="FunFam" id="3.30.50.10:FF:000001">
    <property type="entry name" value="GATA transcription factor (GATAd)"/>
    <property type="match status" value="1"/>
</dbReference>
<evidence type="ECO:0000256" key="11">
    <source>
        <dbReference type="PROSITE-ProRule" id="PRU00094"/>
    </source>
</evidence>
<dbReference type="InterPro" id="IPR000679">
    <property type="entry name" value="Znf_GATA"/>
</dbReference>
<feature type="compositionally biased region" description="Low complexity" evidence="12">
    <location>
        <begin position="146"/>
        <end position="157"/>
    </location>
</feature>
<feature type="compositionally biased region" description="Polar residues" evidence="12">
    <location>
        <begin position="399"/>
        <end position="410"/>
    </location>
</feature>
<evidence type="ECO:0000256" key="7">
    <source>
        <dbReference type="ARBA" id="ARBA00023125"/>
    </source>
</evidence>
<gene>
    <name evidence="14" type="ORF">ACJMK2_003636</name>
</gene>
<dbReference type="PANTHER" id="PTHR10071:SF337">
    <property type="entry name" value="GATA-BINDING FACTOR A"/>
    <property type="match status" value="1"/>
</dbReference>
<dbReference type="AlphaFoldDB" id="A0ABD3XYT6"/>
<dbReference type="GO" id="GO:0008270">
    <property type="term" value="F:zinc ion binding"/>
    <property type="evidence" value="ECO:0007669"/>
    <property type="project" value="UniProtKB-KW"/>
</dbReference>
<dbReference type="PRINTS" id="PR00619">
    <property type="entry name" value="GATAZNFINGER"/>
</dbReference>
<evidence type="ECO:0000313" key="15">
    <source>
        <dbReference type="Proteomes" id="UP001634394"/>
    </source>
</evidence>
<evidence type="ECO:0000256" key="10">
    <source>
        <dbReference type="ARBA" id="ARBA00023242"/>
    </source>
</evidence>
<dbReference type="SUPFAM" id="SSF57716">
    <property type="entry name" value="Glucocorticoid receptor-like (DNA-binding domain)"/>
    <property type="match status" value="2"/>
</dbReference>
<feature type="domain" description="GATA-type" evidence="13">
    <location>
        <begin position="192"/>
        <end position="246"/>
    </location>
</feature>
<dbReference type="GO" id="GO:0005634">
    <property type="term" value="C:nucleus"/>
    <property type="evidence" value="ECO:0007669"/>
    <property type="project" value="UniProtKB-SubCell"/>
</dbReference>
<keyword evidence="2" id="KW-0479">Metal-binding</keyword>
<dbReference type="InterPro" id="IPR013088">
    <property type="entry name" value="Znf_NHR/GATA"/>
</dbReference>
<dbReference type="EMBL" id="JBJQND010000001">
    <property type="protein sequence ID" value="KAL3891374.1"/>
    <property type="molecule type" value="Genomic_DNA"/>
</dbReference>
<dbReference type="Pfam" id="PF00320">
    <property type="entry name" value="GATA"/>
    <property type="match status" value="2"/>
</dbReference>
<dbReference type="InterPro" id="IPR039355">
    <property type="entry name" value="Transcription_factor_GATA"/>
</dbReference>
<keyword evidence="7" id="KW-0238">DNA-binding</keyword>
<keyword evidence="5" id="KW-0862">Zinc</keyword>
<dbReference type="PROSITE" id="PS00344">
    <property type="entry name" value="GATA_ZN_FINGER_1"/>
    <property type="match status" value="2"/>
</dbReference>
<evidence type="ECO:0000256" key="2">
    <source>
        <dbReference type="ARBA" id="ARBA00022723"/>
    </source>
</evidence>
<reference evidence="14 15" key="1">
    <citation type="submission" date="2024-11" db="EMBL/GenBank/DDBJ databases">
        <title>Chromosome-level genome assembly of the freshwater bivalve Anodonta woodiana.</title>
        <authorList>
            <person name="Chen X."/>
        </authorList>
    </citation>
    <scope>NUCLEOTIDE SEQUENCE [LARGE SCALE GENOMIC DNA]</scope>
    <source>
        <strain evidence="14">MN2024</strain>
        <tissue evidence="14">Gills</tissue>
    </source>
</reference>
<evidence type="ECO:0000256" key="4">
    <source>
        <dbReference type="ARBA" id="ARBA00022771"/>
    </source>
</evidence>
<feature type="region of interest" description="Disordered" evidence="12">
    <location>
        <begin position="455"/>
        <end position="475"/>
    </location>
</feature>
<evidence type="ECO:0000313" key="14">
    <source>
        <dbReference type="EMBL" id="KAL3891374.1"/>
    </source>
</evidence>
<dbReference type="FunFam" id="3.30.50.10:FF:000032">
    <property type="entry name" value="Transcription factor GATA-3"/>
    <property type="match status" value="1"/>
</dbReference>
<accession>A0ABD3XYT6</accession>
<organism evidence="14 15">
    <name type="scientific">Sinanodonta woodiana</name>
    <name type="common">Chinese pond mussel</name>
    <name type="synonym">Anodonta woodiana</name>
    <dbReference type="NCBI Taxonomy" id="1069815"/>
    <lineage>
        <taxon>Eukaryota</taxon>
        <taxon>Metazoa</taxon>
        <taxon>Spiralia</taxon>
        <taxon>Lophotrochozoa</taxon>
        <taxon>Mollusca</taxon>
        <taxon>Bivalvia</taxon>
        <taxon>Autobranchia</taxon>
        <taxon>Heteroconchia</taxon>
        <taxon>Palaeoheterodonta</taxon>
        <taxon>Unionida</taxon>
        <taxon>Unionoidea</taxon>
        <taxon>Unionidae</taxon>
        <taxon>Unioninae</taxon>
        <taxon>Sinanodonta</taxon>
    </lineage>
</organism>
<dbReference type="GO" id="GO:0003677">
    <property type="term" value="F:DNA binding"/>
    <property type="evidence" value="ECO:0007669"/>
    <property type="project" value="UniProtKB-KW"/>
</dbReference>
<evidence type="ECO:0000259" key="13">
    <source>
        <dbReference type="PROSITE" id="PS50114"/>
    </source>
</evidence>
<feature type="domain" description="GATA-type" evidence="13">
    <location>
        <begin position="278"/>
        <end position="331"/>
    </location>
</feature>
<feature type="compositionally biased region" description="Low complexity" evidence="12">
    <location>
        <begin position="383"/>
        <end position="395"/>
    </location>
</feature>
<keyword evidence="4 11" id="KW-0863">Zinc-finger</keyword>
<keyword evidence="15" id="KW-1185">Reference proteome</keyword>
<keyword evidence="6" id="KW-0805">Transcription regulation</keyword>
<feature type="region of interest" description="Disordered" evidence="12">
    <location>
        <begin position="323"/>
        <end position="433"/>
    </location>
</feature>
<feature type="region of interest" description="Disordered" evidence="12">
    <location>
        <begin position="112"/>
        <end position="157"/>
    </location>
</feature>
<feature type="compositionally biased region" description="Low complexity" evidence="12">
    <location>
        <begin position="339"/>
        <end position="366"/>
    </location>
</feature>
<sequence>MQYKLHCAENRPYLPKEDQDSYKLINKTTEPPQDLGHISSSTMYQTSMPTMTMSSPVTSYTDAGSANNLMHAGSMYMPGSRTVLPPVQYLGNTSNQASSFWSMQSDFSSYSTNGNSPASLSSKYTFETPQNSPNGSNVTRSEGSFSNPASLSRSSGLSPYSSYMGADLSPWSMAIQQGLHRIGPDGQEYFADMEGRECVNCGAISTPLWRRDGTGHYLCNACGLYHKMNGLTRPLIKPQKRLNELNEMSLYQSSGYMQSLSPWMNNNGFTARIKSGSRRVGLACANCHTTTTTLWRRNSEGEPVCNACGLYYKLHGVNRPLAMKKDGIQTRKRKPKNLSKNTTNKDSANSSTSNNNTTGNNGSGNIKSEHTDKRTSLSPSLKDSNMSHDSSASDESYSRLHQLTPQSSGLSIKIEPERKLSPPSHPSYSPSFLTLTPPKAVPVNVGDSQYQSVLPSQGYHNNQNGSINTLTVGAS</sequence>
<dbReference type="SMART" id="SM00401">
    <property type="entry name" value="ZnF_GATA"/>
    <property type="match status" value="2"/>
</dbReference>
<keyword evidence="3" id="KW-0677">Repeat</keyword>
<dbReference type="PANTHER" id="PTHR10071">
    <property type="entry name" value="TRANSCRIPTION FACTOR GATA FAMILY MEMBER"/>
    <property type="match status" value="1"/>
</dbReference>
<dbReference type="PROSITE" id="PS50114">
    <property type="entry name" value="GATA_ZN_FINGER_2"/>
    <property type="match status" value="2"/>
</dbReference>